<evidence type="ECO:0000256" key="1">
    <source>
        <dbReference type="ARBA" id="ARBA00004127"/>
    </source>
</evidence>
<feature type="transmembrane region" description="Helical" evidence="10">
    <location>
        <begin position="42"/>
        <end position="64"/>
    </location>
</feature>
<feature type="transmembrane region" description="Helical" evidence="10">
    <location>
        <begin position="187"/>
        <end position="210"/>
    </location>
</feature>
<feature type="compositionally biased region" description="Low complexity" evidence="11">
    <location>
        <begin position="348"/>
        <end position="360"/>
    </location>
</feature>
<keyword evidence="2 10" id="KW-0808">Transferase</keyword>
<dbReference type="GO" id="GO:0005794">
    <property type="term" value="C:Golgi apparatus"/>
    <property type="evidence" value="ECO:0007669"/>
    <property type="project" value="TreeGrafter"/>
</dbReference>
<evidence type="ECO:0000313" key="13">
    <source>
        <dbReference type="EMBL" id="KRX06109.1"/>
    </source>
</evidence>
<feature type="transmembrane region" description="Helical" evidence="10">
    <location>
        <begin position="239"/>
        <end position="265"/>
    </location>
</feature>
<comment type="similarity">
    <text evidence="10">Belongs to the DHHC palmitoyltransferase family.</text>
</comment>
<evidence type="ECO:0000256" key="7">
    <source>
        <dbReference type="ARBA" id="ARBA00023288"/>
    </source>
</evidence>
<dbReference type="AlphaFoldDB" id="A0A0V0QVJ8"/>
<comment type="subcellular location">
    <subcellularLocation>
        <location evidence="1">Endomembrane system</location>
        <topology evidence="1">Multi-pass membrane protein</topology>
    </subcellularLocation>
</comment>
<keyword evidence="3 10" id="KW-0812">Transmembrane</keyword>
<feature type="region of interest" description="Disordered" evidence="11">
    <location>
        <begin position="484"/>
        <end position="507"/>
    </location>
</feature>
<evidence type="ECO:0000256" key="10">
    <source>
        <dbReference type="RuleBase" id="RU079119"/>
    </source>
</evidence>
<comment type="catalytic activity">
    <reaction evidence="9 10">
        <text>L-cysteinyl-[protein] + hexadecanoyl-CoA = S-hexadecanoyl-L-cysteinyl-[protein] + CoA</text>
        <dbReference type="Rhea" id="RHEA:36683"/>
        <dbReference type="Rhea" id="RHEA-COMP:10131"/>
        <dbReference type="Rhea" id="RHEA-COMP:11032"/>
        <dbReference type="ChEBI" id="CHEBI:29950"/>
        <dbReference type="ChEBI" id="CHEBI:57287"/>
        <dbReference type="ChEBI" id="CHEBI:57379"/>
        <dbReference type="ChEBI" id="CHEBI:74151"/>
        <dbReference type="EC" id="2.3.1.225"/>
    </reaction>
</comment>
<comment type="domain">
    <text evidence="10">The DHHC domain is required for palmitoyltransferase activity.</text>
</comment>
<keyword evidence="8 10" id="KW-0012">Acyltransferase</keyword>
<feature type="region of interest" description="Disordered" evidence="11">
    <location>
        <begin position="512"/>
        <end position="531"/>
    </location>
</feature>
<sequence>MEVQNKYKDPQPIIKYFYQIWDTNNKIICKGKLFCGSEVSKLVGTIVLTHIPLALYYAFIVPYFQDRDRGYYLIIMIVSHAIIVITLFILSLMDPGVIPKISPEFDRHGEISKIPTQDYRKAQYKFNLLNVMVNKSHFLKLKYCKTCCIYRAPRTSHCPNCNNCVERFDHHCPWLGTCVGKRNYKFFYLYLLATSFCCIFAIVTCIQQQVLSTHEFMDENSGMGRAKAYGKALKDNPSAIIISLYCFLFSFFIVALFIFHNFLILNGTTTHEFIKKFWVYTSGNPNSTTLSANLFRSLCNSYTKSNLKLKDKIVQNNYQEKIQQQNHYTSSQNFEHVQYQQKLNYEHSNQQKSQQSLSQNGKIKNNDNNIEYEDNTNNQYDIPKNTNLNLNILPFLPPLNKAVENEVNQNGIEIQVDQFSNKNISPEKQQNKSSHNQNFAGHAAVAEDLENQNNIEINRNSSKKNSSNNQNIYKNNFQNHNLSESKQKQNQNKKDSISQKQAQNTDNVIIFKDQDSDEENDSPQINNENIEIDEINDKKNKYIIKNQHENNLNNHHNQSKNRLQSFNESQNHHISNNNNINNNNIDEESVKFDTEKVSQTHENYNGPMSFSKRRQIQSQQQQNLSQQQQNQFQQQIQNTSENQNQNSQLSGINQMKSSKPRQE</sequence>
<feature type="compositionally biased region" description="Basic and acidic residues" evidence="11">
    <location>
        <begin position="484"/>
        <end position="497"/>
    </location>
</feature>
<feature type="domain" description="Palmitoyltransferase DHHC" evidence="12">
    <location>
        <begin position="140"/>
        <end position="276"/>
    </location>
</feature>
<keyword evidence="14" id="KW-1185">Reference proteome</keyword>
<evidence type="ECO:0000313" key="14">
    <source>
        <dbReference type="Proteomes" id="UP000054937"/>
    </source>
</evidence>
<gene>
    <name evidence="13" type="ORF">PPERSA_09721</name>
</gene>
<evidence type="ECO:0000256" key="2">
    <source>
        <dbReference type="ARBA" id="ARBA00022679"/>
    </source>
</evidence>
<name>A0A0V0QVJ8_PSEPJ</name>
<dbReference type="InParanoid" id="A0A0V0QVJ8"/>
<proteinExistence type="inferred from homology"/>
<dbReference type="Pfam" id="PF01529">
    <property type="entry name" value="DHHC"/>
    <property type="match status" value="1"/>
</dbReference>
<dbReference type="InterPro" id="IPR039859">
    <property type="entry name" value="PFA4/ZDH16/20/ERF2-like"/>
</dbReference>
<feature type="region of interest" description="Disordered" evidence="11">
    <location>
        <begin position="594"/>
        <end position="663"/>
    </location>
</feature>
<feature type="compositionally biased region" description="Polar residues" evidence="11">
    <location>
        <begin position="361"/>
        <end position="378"/>
    </location>
</feature>
<evidence type="ECO:0000256" key="8">
    <source>
        <dbReference type="ARBA" id="ARBA00023315"/>
    </source>
</evidence>
<dbReference type="PANTHER" id="PTHR22883:SF43">
    <property type="entry name" value="PALMITOYLTRANSFERASE APP"/>
    <property type="match status" value="1"/>
</dbReference>
<dbReference type="OMA" id="TINDYQY"/>
<feature type="transmembrane region" description="Helical" evidence="10">
    <location>
        <begin position="70"/>
        <end position="92"/>
    </location>
</feature>
<keyword evidence="5 10" id="KW-0472">Membrane</keyword>
<organism evidence="13 14">
    <name type="scientific">Pseudocohnilembus persalinus</name>
    <name type="common">Ciliate</name>
    <dbReference type="NCBI Taxonomy" id="266149"/>
    <lineage>
        <taxon>Eukaryota</taxon>
        <taxon>Sar</taxon>
        <taxon>Alveolata</taxon>
        <taxon>Ciliophora</taxon>
        <taxon>Intramacronucleata</taxon>
        <taxon>Oligohymenophorea</taxon>
        <taxon>Scuticociliatia</taxon>
        <taxon>Philasterida</taxon>
        <taxon>Pseudocohnilembidae</taxon>
        <taxon>Pseudocohnilembus</taxon>
    </lineage>
</organism>
<evidence type="ECO:0000256" key="4">
    <source>
        <dbReference type="ARBA" id="ARBA00022989"/>
    </source>
</evidence>
<dbReference type="EMBL" id="LDAU01000101">
    <property type="protein sequence ID" value="KRX06109.1"/>
    <property type="molecule type" value="Genomic_DNA"/>
</dbReference>
<keyword evidence="7" id="KW-0449">Lipoprotein</keyword>
<evidence type="ECO:0000256" key="3">
    <source>
        <dbReference type="ARBA" id="ARBA00022692"/>
    </source>
</evidence>
<dbReference type="InterPro" id="IPR001594">
    <property type="entry name" value="Palmitoyltrfase_DHHC"/>
</dbReference>
<dbReference type="GO" id="GO:0019706">
    <property type="term" value="F:protein-cysteine S-palmitoyltransferase activity"/>
    <property type="evidence" value="ECO:0007669"/>
    <property type="project" value="UniProtKB-EC"/>
</dbReference>
<dbReference type="PROSITE" id="PS50216">
    <property type="entry name" value="DHHC"/>
    <property type="match status" value="1"/>
</dbReference>
<evidence type="ECO:0000256" key="5">
    <source>
        <dbReference type="ARBA" id="ARBA00023136"/>
    </source>
</evidence>
<evidence type="ECO:0000256" key="6">
    <source>
        <dbReference type="ARBA" id="ARBA00023139"/>
    </source>
</evidence>
<dbReference type="PANTHER" id="PTHR22883">
    <property type="entry name" value="ZINC FINGER DHHC DOMAIN CONTAINING PROTEIN"/>
    <property type="match status" value="1"/>
</dbReference>
<dbReference type="Proteomes" id="UP000054937">
    <property type="component" value="Unassembled WGS sequence"/>
</dbReference>
<evidence type="ECO:0000256" key="11">
    <source>
        <dbReference type="SAM" id="MobiDB-lite"/>
    </source>
</evidence>
<dbReference type="OrthoDB" id="294591at2759"/>
<feature type="compositionally biased region" description="Low complexity" evidence="11">
    <location>
        <begin position="616"/>
        <end position="650"/>
    </location>
</feature>
<dbReference type="EC" id="2.3.1.225" evidence="10"/>
<evidence type="ECO:0000259" key="12">
    <source>
        <dbReference type="Pfam" id="PF01529"/>
    </source>
</evidence>
<evidence type="ECO:0000256" key="9">
    <source>
        <dbReference type="ARBA" id="ARBA00048048"/>
    </source>
</evidence>
<keyword evidence="4 10" id="KW-1133">Transmembrane helix</keyword>
<comment type="caution">
    <text evidence="13">The sequence shown here is derived from an EMBL/GenBank/DDBJ whole genome shotgun (WGS) entry which is preliminary data.</text>
</comment>
<accession>A0A0V0QVJ8</accession>
<dbReference type="GO" id="GO:0005783">
    <property type="term" value="C:endoplasmic reticulum"/>
    <property type="evidence" value="ECO:0007669"/>
    <property type="project" value="TreeGrafter"/>
</dbReference>
<protein>
    <recommendedName>
        <fullName evidence="10">Palmitoyltransferase</fullName>
        <ecNumber evidence="10">2.3.1.225</ecNumber>
    </recommendedName>
</protein>
<dbReference type="GO" id="GO:0006612">
    <property type="term" value="P:protein targeting to membrane"/>
    <property type="evidence" value="ECO:0007669"/>
    <property type="project" value="TreeGrafter"/>
</dbReference>
<reference evidence="13 14" key="1">
    <citation type="journal article" date="2015" name="Sci. Rep.">
        <title>Genome of the facultative scuticociliatosis pathogen Pseudocohnilembus persalinus provides insight into its virulence through horizontal gene transfer.</title>
        <authorList>
            <person name="Xiong J."/>
            <person name="Wang G."/>
            <person name="Cheng J."/>
            <person name="Tian M."/>
            <person name="Pan X."/>
            <person name="Warren A."/>
            <person name="Jiang C."/>
            <person name="Yuan D."/>
            <person name="Miao W."/>
        </authorList>
    </citation>
    <scope>NUCLEOTIDE SEQUENCE [LARGE SCALE GENOMIC DNA]</scope>
    <source>
        <strain evidence="13">36N120E</strain>
    </source>
</reference>
<keyword evidence="6" id="KW-0564">Palmitate</keyword>
<feature type="region of interest" description="Disordered" evidence="11">
    <location>
        <begin position="348"/>
        <end position="378"/>
    </location>
</feature>